<dbReference type="EMBL" id="LR796450">
    <property type="protein sequence ID" value="CAB4145540.1"/>
    <property type="molecule type" value="Genomic_DNA"/>
</dbReference>
<proteinExistence type="predicted"/>
<organism evidence="1">
    <name type="scientific">uncultured Caudovirales phage</name>
    <dbReference type="NCBI Taxonomy" id="2100421"/>
    <lineage>
        <taxon>Viruses</taxon>
        <taxon>Duplodnaviria</taxon>
        <taxon>Heunggongvirae</taxon>
        <taxon>Uroviricota</taxon>
        <taxon>Caudoviricetes</taxon>
        <taxon>Peduoviridae</taxon>
        <taxon>Maltschvirus</taxon>
        <taxon>Maltschvirus maltsch</taxon>
    </lineage>
</organism>
<sequence>MPAVEIRGNTDLRKALRRFAPDLDKELRKELTRALKPVVKAARGFVPATNDIMSGWQPRSFSEARFPFYDSQTIIRGIGFSTNVSKPNKYGFTSNARIFNKSAAGAIYETAGRLGQPQPWVGPKAGGSSHKVSRANWEGSGAQFIHNLNSEPLVSSLVGRGRLIFRAWAANRGIAYGIAMKALDKAIDTFYQRANAGTLDKAA</sequence>
<name>A0A6J5MKF1_9CAUD</name>
<evidence type="ECO:0000313" key="2">
    <source>
        <dbReference type="EMBL" id="CAB4189637.1"/>
    </source>
</evidence>
<dbReference type="EMBL" id="LR797144">
    <property type="protein sequence ID" value="CAB4189637.1"/>
    <property type="molecule type" value="Genomic_DNA"/>
</dbReference>
<reference evidence="1" key="1">
    <citation type="submission" date="2020-04" db="EMBL/GenBank/DDBJ databases">
        <authorList>
            <person name="Chiriac C."/>
            <person name="Salcher M."/>
            <person name="Ghai R."/>
            <person name="Kavagutti S V."/>
        </authorList>
    </citation>
    <scope>NUCLEOTIDE SEQUENCE</scope>
</reference>
<gene>
    <name evidence="2" type="ORF">UFOVP1206_9</name>
    <name evidence="1" type="ORF">UFOVP480_17</name>
</gene>
<protein>
    <submittedName>
        <fullName evidence="1">Uncharacterized protein</fullName>
    </submittedName>
</protein>
<accession>A0A6J5MKF1</accession>
<evidence type="ECO:0000313" key="1">
    <source>
        <dbReference type="EMBL" id="CAB4145540.1"/>
    </source>
</evidence>